<evidence type="ECO:0000256" key="1">
    <source>
        <dbReference type="ARBA" id="ARBA00004651"/>
    </source>
</evidence>
<accession>A0ABT5KTY2</accession>
<comment type="subcellular location">
    <subcellularLocation>
        <location evidence="1">Cell membrane</location>
        <topology evidence="1">Multi-pass membrane protein</topology>
    </subcellularLocation>
</comment>
<keyword evidence="3 6" id="KW-0812">Transmembrane</keyword>
<feature type="domain" description="Major facilitator superfamily (MFS) profile" evidence="7">
    <location>
        <begin position="1"/>
        <end position="382"/>
    </location>
</feature>
<feature type="transmembrane region" description="Helical" evidence="6">
    <location>
        <begin position="243"/>
        <end position="261"/>
    </location>
</feature>
<dbReference type="InterPro" id="IPR011701">
    <property type="entry name" value="MFS"/>
</dbReference>
<dbReference type="PROSITE" id="PS50850">
    <property type="entry name" value="MFS"/>
    <property type="match status" value="1"/>
</dbReference>
<keyword evidence="9" id="KW-1185">Reference proteome</keyword>
<evidence type="ECO:0000259" key="7">
    <source>
        <dbReference type="PROSITE" id="PS50850"/>
    </source>
</evidence>
<dbReference type="Gene3D" id="1.20.1250.20">
    <property type="entry name" value="MFS general substrate transporter like domains"/>
    <property type="match status" value="2"/>
</dbReference>
<evidence type="ECO:0000313" key="8">
    <source>
        <dbReference type="EMBL" id="MDC8786392.1"/>
    </source>
</evidence>
<feature type="transmembrane region" description="Helical" evidence="6">
    <location>
        <begin position="326"/>
        <end position="346"/>
    </location>
</feature>
<feature type="transmembrane region" description="Helical" evidence="6">
    <location>
        <begin position="210"/>
        <end position="228"/>
    </location>
</feature>
<name>A0ABT5KTY2_9BURK</name>
<dbReference type="EMBL" id="JAQQXS010000013">
    <property type="protein sequence ID" value="MDC8786392.1"/>
    <property type="molecule type" value="Genomic_DNA"/>
</dbReference>
<dbReference type="InterPro" id="IPR050189">
    <property type="entry name" value="MFS_Efflux_Transporters"/>
</dbReference>
<feature type="transmembrane region" description="Helical" evidence="6">
    <location>
        <begin position="111"/>
        <end position="132"/>
    </location>
</feature>
<dbReference type="Pfam" id="PF07690">
    <property type="entry name" value="MFS_1"/>
    <property type="match status" value="1"/>
</dbReference>
<proteinExistence type="predicted"/>
<dbReference type="PANTHER" id="PTHR43124">
    <property type="entry name" value="PURINE EFFLUX PUMP PBUE"/>
    <property type="match status" value="1"/>
</dbReference>
<protein>
    <submittedName>
        <fullName evidence="8">MFS transporter</fullName>
    </submittedName>
</protein>
<feature type="transmembrane region" description="Helical" evidence="6">
    <location>
        <begin position="298"/>
        <end position="319"/>
    </location>
</feature>
<sequence>MSITTPASPPSPFDTLAQQWTLIGVICVAAASFLGLPVILGALADLRGLSPEQLGQIASAETLGMAITAALSPWLLSRVQARTLIGLGMVTLALCNLASCVVSGFAPFLAVRLGASVASGLAMPAAVACLGVTSRPERAFSWAVGAQVSTSAAELFAFTYAARHFGVPGIYASLTLLTLLAGAAALRLAHLPRVSSGPARHLPLDRPAKAGLAAVLLLFACIGVYWAFIERVGVLAHLSAEDVGLWLAISNVPALLASLGAPWLAERLGERRMLLLGLGLAALVPLGLLLPLNPTGYLLNLGLFVLLWNALMVVQMAVLGRWDAQGLAVGLTPSAQAFGLALAPLLAGELAEQRGYPAAMALASGFALLALLSTWIAFRERHSAAVPVQA</sequence>
<feature type="transmembrane region" description="Helical" evidence="6">
    <location>
        <begin position="56"/>
        <end position="76"/>
    </location>
</feature>
<keyword evidence="5 6" id="KW-0472">Membrane</keyword>
<dbReference type="InterPro" id="IPR036259">
    <property type="entry name" value="MFS_trans_sf"/>
</dbReference>
<evidence type="ECO:0000256" key="4">
    <source>
        <dbReference type="ARBA" id="ARBA00022989"/>
    </source>
</evidence>
<dbReference type="Proteomes" id="UP001219862">
    <property type="component" value="Unassembled WGS sequence"/>
</dbReference>
<feature type="transmembrane region" description="Helical" evidence="6">
    <location>
        <begin position="273"/>
        <end position="292"/>
    </location>
</feature>
<dbReference type="PANTHER" id="PTHR43124:SF10">
    <property type="entry name" value="PURINE EFFLUX PUMP PBUE"/>
    <property type="match status" value="1"/>
</dbReference>
<dbReference type="InterPro" id="IPR020846">
    <property type="entry name" value="MFS_dom"/>
</dbReference>
<gene>
    <name evidence="8" type="ORF">PRZ01_14475</name>
</gene>
<evidence type="ECO:0000313" key="9">
    <source>
        <dbReference type="Proteomes" id="UP001219862"/>
    </source>
</evidence>
<feature type="transmembrane region" description="Helical" evidence="6">
    <location>
        <begin position="358"/>
        <end position="378"/>
    </location>
</feature>
<reference evidence="8 9" key="1">
    <citation type="submission" date="2022-10" db="EMBL/GenBank/DDBJ databases">
        <title>paucibacter sp. hw8 Genome sequencing.</title>
        <authorList>
            <person name="Park S."/>
        </authorList>
    </citation>
    <scope>NUCLEOTIDE SEQUENCE [LARGE SCALE GENOMIC DNA]</scope>
    <source>
        <strain evidence="9">hw8</strain>
    </source>
</reference>
<feature type="transmembrane region" description="Helical" evidence="6">
    <location>
        <begin position="20"/>
        <end position="44"/>
    </location>
</feature>
<evidence type="ECO:0000256" key="5">
    <source>
        <dbReference type="ARBA" id="ARBA00023136"/>
    </source>
</evidence>
<evidence type="ECO:0000256" key="2">
    <source>
        <dbReference type="ARBA" id="ARBA00022475"/>
    </source>
</evidence>
<evidence type="ECO:0000256" key="6">
    <source>
        <dbReference type="SAM" id="Phobius"/>
    </source>
</evidence>
<keyword evidence="2" id="KW-1003">Cell membrane</keyword>
<evidence type="ECO:0000256" key="3">
    <source>
        <dbReference type="ARBA" id="ARBA00022692"/>
    </source>
</evidence>
<dbReference type="RefSeq" id="WP_273597509.1">
    <property type="nucleotide sequence ID" value="NZ_JAQQXS010000013.1"/>
</dbReference>
<organism evidence="8 9">
    <name type="scientific">Roseateles koreensis</name>
    <dbReference type="NCBI Taxonomy" id="2987526"/>
    <lineage>
        <taxon>Bacteria</taxon>
        <taxon>Pseudomonadati</taxon>
        <taxon>Pseudomonadota</taxon>
        <taxon>Betaproteobacteria</taxon>
        <taxon>Burkholderiales</taxon>
        <taxon>Sphaerotilaceae</taxon>
        <taxon>Roseateles</taxon>
    </lineage>
</organism>
<feature type="transmembrane region" description="Helical" evidence="6">
    <location>
        <begin position="168"/>
        <end position="189"/>
    </location>
</feature>
<feature type="transmembrane region" description="Helical" evidence="6">
    <location>
        <begin position="139"/>
        <end position="162"/>
    </location>
</feature>
<comment type="caution">
    <text evidence="8">The sequence shown here is derived from an EMBL/GenBank/DDBJ whole genome shotgun (WGS) entry which is preliminary data.</text>
</comment>
<dbReference type="SUPFAM" id="SSF103473">
    <property type="entry name" value="MFS general substrate transporter"/>
    <property type="match status" value="1"/>
</dbReference>
<keyword evidence="4 6" id="KW-1133">Transmembrane helix</keyword>
<feature type="transmembrane region" description="Helical" evidence="6">
    <location>
        <begin position="83"/>
        <end position="105"/>
    </location>
</feature>